<dbReference type="Proteomes" id="UP000018144">
    <property type="component" value="Unassembled WGS sequence"/>
</dbReference>
<gene>
    <name evidence="2" type="ORF">PCON_14025</name>
</gene>
<organism evidence="2 3">
    <name type="scientific">Pyronema omphalodes (strain CBS 100304)</name>
    <name type="common">Pyronema confluens</name>
    <dbReference type="NCBI Taxonomy" id="1076935"/>
    <lineage>
        <taxon>Eukaryota</taxon>
        <taxon>Fungi</taxon>
        <taxon>Dikarya</taxon>
        <taxon>Ascomycota</taxon>
        <taxon>Pezizomycotina</taxon>
        <taxon>Pezizomycetes</taxon>
        <taxon>Pezizales</taxon>
        <taxon>Pyronemataceae</taxon>
        <taxon>Pyronema</taxon>
    </lineage>
</organism>
<feature type="signal peptide" evidence="1">
    <location>
        <begin position="1"/>
        <end position="19"/>
    </location>
</feature>
<dbReference type="eggNOG" id="ENOG502S63W">
    <property type="taxonomic scope" value="Eukaryota"/>
</dbReference>
<dbReference type="AlphaFoldDB" id="U4LTP4"/>
<dbReference type="OMA" id="TCAWEGH"/>
<feature type="chain" id="PRO_5004652372" evidence="1">
    <location>
        <begin position="20"/>
        <end position="290"/>
    </location>
</feature>
<keyword evidence="3" id="KW-1185">Reference proteome</keyword>
<name>U4LTP4_PYROM</name>
<accession>U4LTP4</accession>
<proteinExistence type="predicted"/>
<keyword evidence="1" id="KW-0732">Signal</keyword>
<evidence type="ECO:0000313" key="2">
    <source>
        <dbReference type="EMBL" id="CCX33000.1"/>
    </source>
</evidence>
<protein>
    <submittedName>
        <fullName evidence="2">Uncharacterized protein</fullName>
    </submittedName>
</protein>
<evidence type="ECO:0000313" key="3">
    <source>
        <dbReference type="Proteomes" id="UP000018144"/>
    </source>
</evidence>
<dbReference type="OrthoDB" id="3233795at2759"/>
<dbReference type="EMBL" id="HF935976">
    <property type="protein sequence ID" value="CCX33000.1"/>
    <property type="molecule type" value="Genomic_DNA"/>
</dbReference>
<dbReference type="Gene3D" id="2.60.120.200">
    <property type="match status" value="1"/>
</dbReference>
<evidence type="ECO:0000256" key="1">
    <source>
        <dbReference type="SAM" id="SignalP"/>
    </source>
</evidence>
<reference evidence="2 3" key="1">
    <citation type="journal article" date="2013" name="PLoS Genet.">
        <title>The genome and development-dependent transcriptomes of Pyronema confluens: a window into fungal evolution.</title>
        <authorList>
            <person name="Traeger S."/>
            <person name="Altegoer F."/>
            <person name="Freitag M."/>
            <person name="Gabaldon T."/>
            <person name="Kempken F."/>
            <person name="Kumar A."/>
            <person name="Marcet-Houben M."/>
            <person name="Poggeler S."/>
            <person name="Stajich J.E."/>
            <person name="Nowrousian M."/>
        </authorList>
    </citation>
    <scope>NUCLEOTIDE SEQUENCE [LARGE SCALE GENOMIC DNA]</scope>
    <source>
        <strain evidence="3">CBS 100304</strain>
        <tissue evidence="2">Vegetative mycelium</tissue>
    </source>
</reference>
<sequence>MQLTALLSSALLLLPYVSGSLLLDYSAARGDAPGTLGLINLEAARGDKVPANRADLYIKLDKDPKGVPALHYHRDVGLIRAEYHSLKDKTVANTTYYIGYTFSLGTVTDNLVLFQWKEYINVAAQNIPLDLEFNKDVLEFNYQAPGGKRTRQWGKQLTTGKTYHVGMVINTNTNGYIEFYFDGQKQKFDNGSTRVNGQFFTGQADPKFGAYRGEAVVVDTYVYRVQIGTALKDVQEAAGIGGFVTSTTAAPTPTPTGQCTWLGHCLGDKCANENDCDQSWVCTNGVCSTA</sequence>